<proteinExistence type="predicted"/>
<accession>A0A2P2P786</accession>
<sequence length="13" mass="1428">MIPCLTPPMPSLQ</sequence>
<name>A0A2P2P786_RHIMU</name>
<protein>
    <submittedName>
        <fullName evidence="1">Uncharacterized protein</fullName>
    </submittedName>
</protein>
<organism evidence="1">
    <name type="scientific">Rhizophora mucronata</name>
    <name type="common">Asiatic mangrove</name>
    <dbReference type="NCBI Taxonomy" id="61149"/>
    <lineage>
        <taxon>Eukaryota</taxon>
        <taxon>Viridiplantae</taxon>
        <taxon>Streptophyta</taxon>
        <taxon>Embryophyta</taxon>
        <taxon>Tracheophyta</taxon>
        <taxon>Spermatophyta</taxon>
        <taxon>Magnoliopsida</taxon>
        <taxon>eudicotyledons</taxon>
        <taxon>Gunneridae</taxon>
        <taxon>Pentapetalae</taxon>
        <taxon>rosids</taxon>
        <taxon>fabids</taxon>
        <taxon>Malpighiales</taxon>
        <taxon>Rhizophoraceae</taxon>
        <taxon>Rhizophora</taxon>
    </lineage>
</organism>
<reference evidence="1" key="1">
    <citation type="submission" date="2018-02" db="EMBL/GenBank/DDBJ databases">
        <title>Rhizophora mucronata_Transcriptome.</title>
        <authorList>
            <person name="Meera S.P."/>
            <person name="Sreeshan A."/>
            <person name="Augustine A."/>
        </authorList>
    </citation>
    <scope>NUCLEOTIDE SEQUENCE</scope>
    <source>
        <tissue evidence="1">Leaf</tissue>
    </source>
</reference>
<evidence type="ECO:0000313" key="1">
    <source>
        <dbReference type="EMBL" id="MBX50523.1"/>
    </source>
</evidence>
<dbReference type="EMBL" id="GGEC01070039">
    <property type="protein sequence ID" value="MBX50523.1"/>
    <property type="molecule type" value="Transcribed_RNA"/>
</dbReference>